<evidence type="ECO:0000313" key="21">
    <source>
        <dbReference type="EMBL" id="ASX26663.1"/>
    </source>
</evidence>
<comment type="similarity">
    <text evidence="5 18">Belongs to the D-alanine--D-alanine ligase family.</text>
</comment>
<dbReference type="RefSeq" id="WP_016856986.1">
    <property type="nucleotide sequence ID" value="NZ_CP016303.1"/>
</dbReference>
<evidence type="ECO:0000256" key="14">
    <source>
        <dbReference type="ARBA" id="ARBA00023211"/>
    </source>
</evidence>
<dbReference type="GO" id="GO:0046872">
    <property type="term" value="F:metal ion binding"/>
    <property type="evidence" value="ECO:0007669"/>
    <property type="project" value="UniProtKB-KW"/>
</dbReference>
<feature type="binding site" evidence="20">
    <location>
        <position position="284"/>
    </location>
    <ligand>
        <name>Mg(2+)</name>
        <dbReference type="ChEBI" id="CHEBI:18420"/>
        <label>2</label>
    </ligand>
</feature>
<dbReference type="UniPathway" id="UPA00219"/>
<dbReference type="OrthoDB" id="9813261at2"/>
<keyword evidence="11 20" id="KW-0460">Magnesium</keyword>
<name>A0A249DYP0_9ENTR</name>
<comment type="function">
    <text evidence="2 18">Cell wall formation.</text>
</comment>
<dbReference type="Gene3D" id="3.30.1490.20">
    <property type="entry name" value="ATP-grasp fold, A domain"/>
    <property type="match status" value="1"/>
</dbReference>
<keyword evidence="9" id="KW-0547">Nucleotide-binding</keyword>
<keyword evidence="7 18" id="KW-0436">Ligase</keyword>
<dbReference type="FunFam" id="3.40.50.20:FF:000013">
    <property type="entry name" value="D-alanine--D-alanine ligase"/>
    <property type="match status" value="1"/>
</dbReference>
<dbReference type="Pfam" id="PF07478">
    <property type="entry name" value="Dala_Dala_lig_C"/>
    <property type="match status" value="1"/>
</dbReference>
<evidence type="ECO:0000256" key="13">
    <source>
        <dbReference type="ARBA" id="ARBA00022984"/>
    </source>
</evidence>
<feature type="active site" evidence="19">
    <location>
        <position position="164"/>
    </location>
</feature>
<evidence type="ECO:0000256" key="5">
    <source>
        <dbReference type="ARBA" id="ARBA00010871"/>
    </source>
</evidence>
<dbReference type="InterPro" id="IPR016185">
    <property type="entry name" value="PreATP-grasp_dom_sf"/>
</dbReference>
<dbReference type="PROSITE" id="PS00844">
    <property type="entry name" value="DALA_DALA_LIGASE_2"/>
    <property type="match status" value="1"/>
</dbReference>
<keyword evidence="15 18" id="KW-0961">Cell wall biogenesis/degradation</keyword>
<dbReference type="FunFam" id="3.30.470.20:FF:000008">
    <property type="entry name" value="D-alanine--D-alanine ligase"/>
    <property type="match status" value="1"/>
</dbReference>
<evidence type="ECO:0000256" key="18">
    <source>
        <dbReference type="HAMAP-Rule" id="MF_00047"/>
    </source>
</evidence>
<evidence type="ECO:0000256" key="7">
    <source>
        <dbReference type="ARBA" id="ARBA00022598"/>
    </source>
</evidence>
<keyword evidence="8 20" id="KW-0479">Metal-binding</keyword>
<dbReference type="InterPro" id="IPR005905">
    <property type="entry name" value="D_ala_D_ala"/>
</dbReference>
<dbReference type="InterPro" id="IPR011761">
    <property type="entry name" value="ATP-grasp"/>
</dbReference>
<feature type="binding site" evidence="20">
    <location>
        <position position="284"/>
    </location>
    <ligand>
        <name>Mg(2+)</name>
        <dbReference type="ChEBI" id="CHEBI:18420"/>
        <label>1</label>
    </ligand>
</feature>
<evidence type="ECO:0000256" key="6">
    <source>
        <dbReference type="ARBA" id="ARBA00022490"/>
    </source>
</evidence>
<dbReference type="GO" id="GO:0008360">
    <property type="term" value="P:regulation of cell shape"/>
    <property type="evidence" value="ECO:0007669"/>
    <property type="project" value="UniProtKB-KW"/>
</dbReference>
<evidence type="ECO:0000256" key="8">
    <source>
        <dbReference type="ARBA" id="ARBA00022723"/>
    </source>
</evidence>
<dbReference type="AlphaFoldDB" id="A0A249DYP0"/>
<dbReference type="PIRSF" id="PIRSF039102">
    <property type="entry name" value="Ddl/VanB"/>
    <property type="match status" value="1"/>
</dbReference>
<evidence type="ECO:0000256" key="9">
    <source>
        <dbReference type="ARBA" id="ARBA00022741"/>
    </source>
</evidence>
<dbReference type="FunFam" id="3.30.1490.20:FF:000007">
    <property type="entry name" value="D-alanine--D-alanine ligase"/>
    <property type="match status" value="1"/>
</dbReference>
<evidence type="ECO:0000256" key="10">
    <source>
        <dbReference type="ARBA" id="ARBA00022840"/>
    </source>
</evidence>
<feature type="active site" evidence="19">
    <location>
        <position position="295"/>
    </location>
</feature>
<feature type="binding site" evidence="20">
    <location>
        <position position="286"/>
    </location>
    <ligand>
        <name>Mg(2+)</name>
        <dbReference type="ChEBI" id="CHEBI:18420"/>
        <label>2</label>
    </ligand>
</feature>
<organism evidence="21 22">
    <name type="scientific">Candidatus Hamiltonella defensa</name>
    <name type="common">Bemisia tabaci</name>
    <dbReference type="NCBI Taxonomy" id="672795"/>
    <lineage>
        <taxon>Bacteria</taxon>
        <taxon>Pseudomonadati</taxon>
        <taxon>Pseudomonadota</taxon>
        <taxon>Gammaproteobacteria</taxon>
        <taxon>Enterobacterales</taxon>
        <taxon>Enterobacteriaceae</taxon>
        <taxon>aphid secondary symbionts</taxon>
        <taxon>Candidatus Williamhamiltonella</taxon>
    </lineage>
</organism>
<evidence type="ECO:0000256" key="12">
    <source>
        <dbReference type="ARBA" id="ARBA00022960"/>
    </source>
</evidence>
<protein>
    <recommendedName>
        <fullName evidence="18">D-alanine--D-alanine ligase</fullName>
        <ecNumber evidence="18">6.3.2.4</ecNumber>
    </recommendedName>
    <alternativeName>
        <fullName evidence="18">D-Ala-D-Ala ligase</fullName>
    </alternativeName>
    <alternativeName>
        <fullName evidence="18">D-alanylalanine synthetase</fullName>
    </alternativeName>
</protein>
<evidence type="ECO:0000256" key="15">
    <source>
        <dbReference type="ARBA" id="ARBA00023316"/>
    </source>
</evidence>
<comment type="catalytic activity">
    <reaction evidence="16 18">
        <text>2 D-alanine + ATP = D-alanyl-D-alanine + ADP + phosphate + H(+)</text>
        <dbReference type="Rhea" id="RHEA:11224"/>
        <dbReference type="ChEBI" id="CHEBI:15378"/>
        <dbReference type="ChEBI" id="CHEBI:30616"/>
        <dbReference type="ChEBI" id="CHEBI:43474"/>
        <dbReference type="ChEBI" id="CHEBI:57416"/>
        <dbReference type="ChEBI" id="CHEBI:57822"/>
        <dbReference type="ChEBI" id="CHEBI:456216"/>
        <dbReference type="EC" id="6.3.2.4"/>
    </reaction>
</comment>
<proteinExistence type="inferred from homology"/>
<dbReference type="Gene3D" id="3.40.50.20">
    <property type="match status" value="1"/>
</dbReference>
<sequence>MPEKVAVLLGGTSSERQISLQSGHSVVAGLREAGIDARPIDTKNFLLTKLKEQGFTKAFIALHGRDGEDGHLQAVLEFLKIPYTGSGVMASALAMDKHRSKMIFQGAGLPVSPYVALNREQIWTNVTQNTSNDLLLNNRISNKLIKNINQLGLPLIVKPSREGSSFGMTKVEHLDQLDDALKKAWHYDEEILVEKWHFGTELTVAILGDTVLPSIRIQTSDIFYDYQAKYVSDKTQYFCPSGLKQEQEKQLATLSMNAYRALGCDGWGRVDVMLDDEGHFYLMEINTAPGMTDHSLFPMAARQAGFSFSELVCKILSLAH</sequence>
<comment type="pathway">
    <text evidence="17">Glycan biosynthesis.</text>
</comment>
<dbReference type="NCBIfam" id="NF002378">
    <property type="entry name" value="PRK01372.1"/>
    <property type="match status" value="1"/>
</dbReference>
<dbReference type="GO" id="GO:0071555">
    <property type="term" value="P:cell wall organization"/>
    <property type="evidence" value="ECO:0007669"/>
    <property type="project" value="UniProtKB-KW"/>
</dbReference>
<dbReference type="HAMAP" id="MF_00047">
    <property type="entry name" value="Dala_Dala_lig"/>
    <property type="match status" value="1"/>
</dbReference>
<comment type="pathway">
    <text evidence="4 18">Cell wall biogenesis; peptidoglycan biosynthesis.</text>
</comment>
<dbReference type="Pfam" id="PF01820">
    <property type="entry name" value="Dala_Dala_lig_N"/>
    <property type="match status" value="1"/>
</dbReference>
<evidence type="ECO:0000256" key="2">
    <source>
        <dbReference type="ARBA" id="ARBA00003921"/>
    </source>
</evidence>
<reference evidence="22" key="1">
    <citation type="submission" date="2016-06" db="EMBL/GenBank/DDBJ databases">
        <authorList>
            <person name="Chen W."/>
            <person name="Hasegawa D.K."/>
        </authorList>
    </citation>
    <scope>NUCLEOTIDE SEQUENCE [LARGE SCALE GENOMIC DNA]</scope>
    <source>
        <strain evidence="22">MEAM1</strain>
    </source>
</reference>
<evidence type="ECO:0000256" key="17">
    <source>
        <dbReference type="ARBA" id="ARBA00060592"/>
    </source>
</evidence>
<dbReference type="GO" id="GO:0005829">
    <property type="term" value="C:cytosol"/>
    <property type="evidence" value="ECO:0007669"/>
    <property type="project" value="TreeGrafter"/>
</dbReference>
<dbReference type="NCBIfam" id="TIGR01205">
    <property type="entry name" value="D_ala_D_alaTIGR"/>
    <property type="match status" value="1"/>
</dbReference>
<dbReference type="GO" id="GO:0005524">
    <property type="term" value="F:ATP binding"/>
    <property type="evidence" value="ECO:0007669"/>
    <property type="project" value="UniProtKB-UniRule"/>
</dbReference>
<dbReference type="GO" id="GO:0008716">
    <property type="term" value="F:D-alanine-D-alanine ligase activity"/>
    <property type="evidence" value="ECO:0007669"/>
    <property type="project" value="UniProtKB-UniRule"/>
</dbReference>
<feature type="binding site" evidence="20">
    <location>
        <position position="271"/>
    </location>
    <ligand>
        <name>Mg(2+)</name>
        <dbReference type="ChEBI" id="CHEBI:18420"/>
        <label>1</label>
    </ligand>
</feature>
<comment type="subcellular location">
    <subcellularLocation>
        <location evidence="3 18">Cytoplasm</location>
    </subcellularLocation>
</comment>
<dbReference type="PROSITE" id="PS00843">
    <property type="entry name" value="DALA_DALA_LIGASE_1"/>
    <property type="match status" value="1"/>
</dbReference>
<evidence type="ECO:0000256" key="1">
    <source>
        <dbReference type="ARBA" id="ARBA00001936"/>
    </source>
</evidence>
<reference evidence="21 22" key="2">
    <citation type="submission" date="2017-09" db="EMBL/GenBank/DDBJ databases">
        <title>The genome of whitefly Bemisia tabaci, a global crop pest, provides novel insights into virus transmission, host adaptation and insecticide resistance.</title>
        <authorList>
            <person name="Kaur N."/>
            <person name="Kliot A."/>
            <person name="Pinheiro P.V."/>
            <person name="Luan J."/>
            <person name="Zheng Y."/>
            <person name="Liu W."/>
            <person name="Sun H."/>
            <person name="Yang X."/>
            <person name="Xu Y."/>
            <person name="Luo Y."/>
            <person name="Kruse A."/>
            <person name="Fisher T.W."/>
            <person name="Nelson D.R."/>
            <person name="Elimelech M."/>
            <person name="MacCoss M."/>
            <person name="Johnson R."/>
            <person name="Cohen E."/>
            <person name="Hunter W.B."/>
            <person name="Brown J.K."/>
            <person name="Jander G."/>
            <person name="Cilia M."/>
            <person name="Douglas A.E."/>
            <person name="Ghanim M."/>
            <person name="Simmons A.M."/>
            <person name="Wintermantel W.M."/>
            <person name="Ling K.-S."/>
            <person name="Fei Z."/>
        </authorList>
    </citation>
    <scope>NUCLEOTIDE SEQUENCE [LARGE SCALE GENOMIC DNA]</scope>
    <source>
        <strain evidence="21 22">MEAM1</strain>
    </source>
</reference>
<dbReference type="SUPFAM" id="SSF56059">
    <property type="entry name" value="Glutathione synthetase ATP-binding domain-like"/>
    <property type="match status" value="1"/>
</dbReference>
<dbReference type="PROSITE" id="PS50975">
    <property type="entry name" value="ATP_GRASP"/>
    <property type="match status" value="1"/>
</dbReference>
<dbReference type="PANTHER" id="PTHR23132">
    <property type="entry name" value="D-ALANINE--D-ALANINE LIGASE"/>
    <property type="match status" value="1"/>
</dbReference>
<evidence type="ECO:0000256" key="20">
    <source>
        <dbReference type="PIRSR" id="PIRSR039102-3"/>
    </source>
</evidence>
<feature type="active site" evidence="19">
    <location>
        <position position="15"/>
    </location>
</feature>
<dbReference type="EMBL" id="CP016303">
    <property type="protein sequence ID" value="ASX26663.1"/>
    <property type="molecule type" value="Genomic_DNA"/>
</dbReference>
<keyword evidence="6 18" id="KW-0963">Cytoplasm</keyword>
<evidence type="ECO:0000256" key="16">
    <source>
        <dbReference type="ARBA" id="ARBA00047614"/>
    </source>
</evidence>
<dbReference type="InterPro" id="IPR011095">
    <property type="entry name" value="Dala_Dala_lig_C"/>
</dbReference>
<keyword evidence="10" id="KW-0067">ATP-binding</keyword>
<keyword evidence="14 20" id="KW-0464">Manganese</keyword>
<keyword evidence="12 18" id="KW-0133">Cell shape</keyword>
<evidence type="ECO:0000256" key="4">
    <source>
        <dbReference type="ARBA" id="ARBA00004752"/>
    </source>
</evidence>
<keyword evidence="13 18" id="KW-0573">Peptidoglycan synthesis</keyword>
<dbReference type="InterPro" id="IPR013815">
    <property type="entry name" value="ATP_grasp_subdomain_1"/>
</dbReference>
<evidence type="ECO:0000313" key="22">
    <source>
        <dbReference type="Proteomes" id="UP000216438"/>
    </source>
</evidence>
<comment type="cofactor">
    <cofactor evidence="20">
        <name>Mg(2+)</name>
        <dbReference type="ChEBI" id="CHEBI:18420"/>
    </cofactor>
    <cofactor evidence="20">
        <name>Mn(2+)</name>
        <dbReference type="ChEBI" id="CHEBI:29035"/>
    </cofactor>
    <text evidence="20">Binds 2 magnesium or manganese ions per subunit.</text>
</comment>
<gene>
    <name evidence="18 21" type="primary">ddl</name>
    <name evidence="21" type="ORF">BA171_06395</name>
</gene>
<evidence type="ECO:0000256" key="3">
    <source>
        <dbReference type="ARBA" id="ARBA00004496"/>
    </source>
</evidence>
<dbReference type="GO" id="GO:0009252">
    <property type="term" value="P:peptidoglycan biosynthetic process"/>
    <property type="evidence" value="ECO:0007669"/>
    <property type="project" value="UniProtKB-UniRule"/>
</dbReference>
<dbReference type="PANTHER" id="PTHR23132:SF23">
    <property type="entry name" value="D-ALANINE--D-ALANINE LIGASE B"/>
    <property type="match status" value="1"/>
</dbReference>
<evidence type="ECO:0000256" key="19">
    <source>
        <dbReference type="PIRSR" id="PIRSR039102-1"/>
    </source>
</evidence>
<dbReference type="EC" id="6.3.2.4" evidence="18"/>
<dbReference type="SUPFAM" id="SSF52440">
    <property type="entry name" value="PreATP-grasp domain"/>
    <property type="match status" value="1"/>
</dbReference>
<accession>A0A249DYP0</accession>
<dbReference type="Proteomes" id="UP000216438">
    <property type="component" value="Chromosome"/>
</dbReference>
<comment type="cofactor">
    <cofactor evidence="1">
        <name>Mn(2+)</name>
        <dbReference type="ChEBI" id="CHEBI:29035"/>
    </cofactor>
</comment>
<dbReference type="InterPro" id="IPR000291">
    <property type="entry name" value="D-Ala_lig_Van_CS"/>
</dbReference>
<evidence type="ECO:0000256" key="11">
    <source>
        <dbReference type="ARBA" id="ARBA00022842"/>
    </source>
</evidence>
<dbReference type="Gene3D" id="3.30.470.20">
    <property type="entry name" value="ATP-grasp fold, B domain"/>
    <property type="match status" value="1"/>
</dbReference>
<dbReference type="InterPro" id="IPR011127">
    <property type="entry name" value="Dala_Dala_lig_N"/>
</dbReference>